<sequence>MHPVPLQVVPLVSNVVPENYSADAIHDDSGDAANFEPVTTNVVVFAVDPVGGPMHAVAAELNDWFDGNVDDADLVRCGPHQSLPVKRASGGSDSSKVKRP</sequence>
<comment type="caution">
    <text evidence="2">The sequence shown here is derived from an EMBL/GenBank/DDBJ whole genome shotgun (WGS) entry which is preliminary data.</text>
</comment>
<proteinExistence type="predicted"/>
<feature type="region of interest" description="Disordered" evidence="1">
    <location>
        <begin position="80"/>
        <end position="100"/>
    </location>
</feature>
<evidence type="ECO:0000313" key="3">
    <source>
        <dbReference type="Proteomes" id="UP001472677"/>
    </source>
</evidence>
<accession>A0ABR2CV03</accession>
<organism evidence="2 3">
    <name type="scientific">Hibiscus sabdariffa</name>
    <name type="common">roselle</name>
    <dbReference type="NCBI Taxonomy" id="183260"/>
    <lineage>
        <taxon>Eukaryota</taxon>
        <taxon>Viridiplantae</taxon>
        <taxon>Streptophyta</taxon>
        <taxon>Embryophyta</taxon>
        <taxon>Tracheophyta</taxon>
        <taxon>Spermatophyta</taxon>
        <taxon>Magnoliopsida</taxon>
        <taxon>eudicotyledons</taxon>
        <taxon>Gunneridae</taxon>
        <taxon>Pentapetalae</taxon>
        <taxon>rosids</taxon>
        <taxon>malvids</taxon>
        <taxon>Malvales</taxon>
        <taxon>Malvaceae</taxon>
        <taxon>Malvoideae</taxon>
        <taxon>Hibiscus</taxon>
    </lineage>
</organism>
<reference evidence="2 3" key="1">
    <citation type="journal article" date="2024" name="G3 (Bethesda)">
        <title>Genome assembly of Hibiscus sabdariffa L. provides insights into metabolisms of medicinal natural products.</title>
        <authorList>
            <person name="Kim T."/>
        </authorList>
    </citation>
    <scope>NUCLEOTIDE SEQUENCE [LARGE SCALE GENOMIC DNA]</scope>
    <source>
        <strain evidence="2">TK-2024</strain>
        <tissue evidence="2">Old leaves</tissue>
    </source>
</reference>
<dbReference type="EMBL" id="JBBPBM010000042">
    <property type="protein sequence ID" value="KAK8523599.1"/>
    <property type="molecule type" value="Genomic_DNA"/>
</dbReference>
<evidence type="ECO:0000256" key="1">
    <source>
        <dbReference type="SAM" id="MobiDB-lite"/>
    </source>
</evidence>
<protein>
    <submittedName>
        <fullName evidence="2">Uncharacterized protein</fullName>
    </submittedName>
</protein>
<evidence type="ECO:0000313" key="2">
    <source>
        <dbReference type="EMBL" id="KAK8523599.1"/>
    </source>
</evidence>
<name>A0ABR2CV03_9ROSI</name>
<dbReference type="Proteomes" id="UP001472677">
    <property type="component" value="Unassembled WGS sequence"/>
</dbReference>
<gene>
    <name evidence="2" type="ORF">V6N12_013685</name>
</gene>
<keyword evidence="3" id="KW-1185">Reference proteome</keyword>